<dbReference type="InterPro" id="IPR050300">
    <property type="entry name" value="GDXG_lipolytic_enzyme"/>
</dbReference>
<dbReference type="OrthoDB" id="2152029at2759"/>
<dbReference type="InterPro" id="IPR013094">
    <property type="entry name" value="AB_hydrolase_3"/>
</dbReference>
<dbReference type="PANTHER" id="PTHR48081:SF31">
    <property type="entry name" value="STERYL ACETYL HYDROLASE MUG81-RELATED"/>
    <property type="match status" value="1"/>
</dbReference>
<evidence type="ECO:0000259" key="2">
    <source>
        <dbReference type="Pfam" id="PF07859"/>
    </source>
</evidence>
<protein>
    <submittedName>
        <fullName evidence="3">Alpha/Beta hydrolase protein</fullName>
    </submittedName>
</protein>
<evidence type="ECO:0000256" key="1">
    <source>
        <dbReference type="ARBA" id="ARBA00022801"/>
    </source>
</evidence>
<dbReference type="Proteomes" id="UP000326565">
    <property type="component" value="Unassembled WGS sequence"/>
</dbReference>
<sequence>MTSNPPPLSLWEKADLIPGPLATLGTVLYTAIAGIFRGESGAKGYGLHIANAAFRKLTLRLTARQLQYLSGLTSYVYETNIKKLGFNPETVTLNHGAQGHWIGNKNAKHVLVYYHGTAPPYSSNYLPYPQPPTSPKPPRSGGFALACTAGHITFYNDLITTLNAEGHDISIFLLSYTLTPPAVYPTQLRQAVEALRYILSTDRPASNVIVGGDSAGGNLALAVLLHLSHPHPEIEPLYDVAPLAGLFAWAPWASFSHAGTSMRENQHKDMIGNEILDRWSKAYLGGDGKEGDAWSQPAKAPMEWWKGAKVEEVLFLAGRDEVLFDVIDGFVKRFKSVVPNTTYVVGHGETHVAPIYCGSFIGKDTQQGSGLREWLRSRL</sequence>
<dbReference type="GO" id="GO:0016787">
    <property type="term" value="F:hydrolase activity"/>
    <property type="evidence" value="ECO:0007669"/>
    <property type="project" value="UniProtKB-KW"/>
</dbReference>
<name>A0A5N5WZH4_9EURO</name>
<dbReference type="AlphaFoldDB" id="A0A5N5WZH4"/>
<evidence type="ECO:0000313" key="3">
    <source>
        <dbReference type="EMBL" id="KAB8073157.1"/>
    </source>
</evidence>
<organism evidence="3 4">
    <name type="scientific">Aspergillus leporis</name>
    <dbReference type="NCBI Taxonomy" id="41062"/>
    <lineage>
        <taxon>Eukaryota</taxon>
        <taxon>Fungi</taxon>
        <taxon>Dikarya</taxon>
        <taxon>Ascomycota</taxon>
        <taxon>Pezizomycotina</taxon>
        <taxon>Eurotiomycetes</taxon>
        <taxon>Eurotiomycetidae</taxon>
        <taxon>Eurotiales</taxon>
        <taxon>Aspergillaceae</taxon>
        <taxon>Aspergillus</taxon>
        <taxon>Aspergillus subgen. Circumdati</taxon>
    </lineage>
</organism>
<dbReference type="Gene3D" id="3.40.50.1820">
    <property type="entry name" value="alpha/beta hydrolase"/>
    <property type="match status" value="1"/>
</dbReference>
<accession>A0A5N5WZH4</accession>
<keyword evidence="4" id="KW-1185">Reference proteome</keyword>
<feature type="domain" description="Alpha/beta hydrolase fold-3" evidence="2">
    <location>
        <begin position="141"/>
        <end position="352"/>
    </location>
</feature>
<dbReference type="Pfam" id="PF07859">
    <property type="entry name" value="Abhydrolase_3"/>
    <property type="match status" value="1"/>
</dbReference>
<proteinExistence type="predicted"/>
<keyword evidence="1 3" id="KW-0378">Hydrolase</keyword>
<dbReference type="EMBL" id="ML732232">
    <property type="protein sequence ID" value="KAB8073157.1"/>
    <property type="molecule type" value="Genomic_DNA"/>
</dbReference>
<gene>
    <name evidence="3" type="ORF">BDV29DRAFT_157844</name>
</gene>
<dbReference type="SUPFAM" id="SSF53474">
    <property type="entry name" value="alpha/beta-Hydrolases"/>
    <property type="match status" value="1"/>
</dbReference>
<dbReference type="PANTHER" id="PTHR48081">
    <property type="entry name" value="AB HYDROLASE SUPERFAMILY PROTEIN C4A8.06C"/>
    <property type="match status" value="1"/>
</dbReference>
<dbReference type="InterPro" id="IPR029058">
    <property type="entry name" value="AB_hydrolase_fold"/>
</dbReference>
<evidence type="ECO:0000313" key="4">
    <source>
        <dbReference type="Proteomes" id="UP000326565"/>
    </source>
</evidence>
<reference evidence="3 4" key="1">
    <citation type="submission" date="2019-04" db="EMBL/GenBank/DDBJ databases">
        <title>Friends and foes A comparative genomics study of 23 Aspergillus species from section Flavi.</title>
        <authorList>
            <consortium name="DOE Joint Genome Institute"/>
            <person name="Kjaerbolling I."/>
            <person name="Vesth T."/>
            <person name="Frisvad J.C."/>
            <person name="Nybo J.L."/>
            <person name="Theobald S."/>
            <person name="Kildgaard S."/>
            <person name="Isbrandt T."/>
            <person name="Kuo A."/>
            <person name="Sato A."/>
            <person name="Lyhne E.K."/>
            <person name="Kogle M.E."/>
            <person name="Wiebenga A."/>
            <person name="Kun R.S."/>
            <person name="Lubbers R.J."/>
            <person name="Makela M.R."/>
            <person name="Barry K."/>
            <person name="Chovatia M."/>
            <person name="Clum A."/>
            <person name="Daum C."/>
            <person name="Haridas S."/>
            <person name="He G."/>
            <person name="LaButti K."/>
            <person name="Lipzen A."/>
            <person name="Mondo S."/>
            <person name="Riley R."/>
            <person name="Salamov A."/>
            <person name="Simmons B.A."/>
            <person name="Magnuson J.K."/>
            <person name="Henrissat B."/>
            <person name="Mortensen U.H."/>
            <person name="Larsen T.O."/>
            <person name="Devries R.P."/>
            <person name="Grigoriev I.V."/>
            <person name="Machida M."/>
            <person name="Baker S.E."/>
            <person name="Andersen M.R."/>
        </authorList>
    </citation>
    <scope>NUCLEOTIDE SEQUENCE [LARGE SCALE GENOMIC DNA]</scope>
    <source>
        <strain evidence="3 4">CBS 151.66</strain>
    </source>
</reference>